<keyword evidence="2" id="KW-1185">Reference proteome</keyword>
<dbReference type="Proteomes" id="UP001302949">
    <property type="component" value="Unassembled WGS sequence"/>
</dbReference>
<comment type="caution">
    <text evidence="1">The sequence shown here is derived from an EMBL/GenBank/DDBJ whole genome shotgun (WGS) entry which is preliminary data.</text>
</comment>
<accession>A0ABU5Q855</accession>
<reference evidence="1 2" key="1">
    <citation type="submission" date="2023-12" db="EMBL/GenBank/DDBJ databases">
        <title>Novel species of the genus Arcicella isolated from rivers.</title>
        <authorList>
            <person name="Lu H."/>
        </authorList>
    </citation>
    <scope>NUCLEOTIDE SEQUENCE [LARGE SCALE GENOMIC DNA]</scope>
    <source>
        <strain evidence="1 2">KCTC 23307</strain>
    </source>
</reference>
<proteinExistence type="predicted"/>
<dbReference type="EMBL" id="JAYFUM010000007">
    <property type="protein sequence ID" value="MEA5138757.1"/>
    <property type="molecule type" value="Genomic_DNA"/>
</dbReference>
<evidence type="ECO:0008006" key="3">
    <source>
        <dbReference type="Google" id="ProtNLM"/>
    </source>
</evidence>
<protein>
    <recommendedName>
        <fullName evidence="3">Secretin/TonB short N-terminal domain-containing protein</fullName>
    </recommendedName>
</protein>
<organism evidence="1 2">
    <name type="scientific">Arcicella rigui</name>
    <dbReference type="NCBI Taxonomy" id="797020"/>
    <lineage>
        <taxon>Bacteria</taxon>
        <taxon>Pseudomonadati</taxon>
        <taxon>Bacteroidota</taxon>
        <taxon>Cytophagia</taxon>
        <taxon>Cytophagales</taxon>
        <taxon>Flectobacillaceae</taxon>
        <taxon>Arcicella</taxon>
    </lineage>
</organism>
<dbReference type="RefSeq" id="WP_323295925.1">
    <property type="nucleotide sequence ID" value="NZ_JAYFUM010000007.1"/>
</dbReference>
<name>A0ABU5Q855_9BACT</name>
<sequence>MMAYYLKKRIFFVCVLWLIAFNLYAQVPILERNISLKANNDKLSEVLDLIAKEGGFNFAYPSSLIDVNRRIDLTLTDRPVRDVLKQLFGTSLSYKVRGQYVILQKNTIETRQTHFFLSGYVVDPREGIKLPDASIYEKNSLISAISNQYGFYKIKLSTKSFPIRLSVSKPGYEPEIVLIRNAQNDYQNIELRRIKKPFVFEPTIEDNSMEKMEAFKNNVQVIERPMVLENPRPVFLDQIDELESSIIIEPDSIQENTNWDKFRKRIETFFVRRSQRINAININDSLNRTFQVSLLPFLGTNRLLSGSIENDFSLNILMGFSAGVRKVEIGGLFNGVRNNVTGFQLAGVGNIVGGELLGVQISSIFNLTEAIQRGVQLSVGVNVVTQVSNGWQVGLINFANEVQGKGHQIGLINISEFSETTPIGLLSFVSSSDGYKRLELSIDENQTGSFIFKTGVRKFYNILAIGYNFLRANEVFSIGYGVGRAYELRNAWMFNTDITTNLMIEYNDFTPNVGNLWRLDFSFEKQIARNAAITFGPSIKAFFLDSYNAASWKGKPFVQIPPYPPLYSTKVSTFWLGFQMGIRIRSR</sequence>
<gene>
    <name evidence="1" type="ORF">VB248_06425</name>
</gene>
<dbReference type="SUPFAM" id="SSF49464">
    <property type="entry name" value="Carboxypeptidase regulatory domain-like"/>
    <property type="match status" value="1"/>
</dbReference>
<dbReference type="InterPro" id="IPR008969">
    <property type="entry name" value="CarboxyPept-like_regulatory"/>
</dbReference>
<evidence type="ECO:0000313" key="1">
    <source>
        <dbReference type="EMBL" id="MEA5138757.1"/>
    </source>
</evidence>
<evidence type="ECO:0000313" key="2">
    <source>
        <dbReference type="Proteomes" id="UP001302949"/>
    </source>
</evidence>